<reference evidence="4" key="1">
    <citation type="journal article" date="2019" name="Int. J. Syst. Evol. Microbiol.">
        <title>The Global Catalogue of Microorganisms (GCM) 10K type strain sequencing project: providing services to taxonomists for standard genome sequencing and annotation.</title>
        <authorList>
            <consortium name="The Broad Institute Genomics Platform"/>
            <consortium name="The Broad Institute Genome Sequencing Center for Infectious Disease"/>
            <person name="Wu L."/>
            <person name="Ma J."/>
        </authorList>
    </citation>
    <scope>NUCLEOTIDE SEQUENCE [LARGE SCALE GENOMIC DNA]</scope>
    <source>
        <strain evidence="4">2902at01</strain>
    </source>
</reference>
<dbReference type="RefSeq" id="WP_377549813.1">
    <property type="nucleotide sequence ID" value="NZ_JBHSBN010000019.1"/>
</dbReference>
<keyword evidence="2" id="KW-0732">Signal</keyword>
<feature type="signal peptide" evidence="2">
    <location>
        <begin position="1"/>
        <end position="23"/>
    </location>
</feature>
<evidence type="ECO:0000313" key="4">
    <source>
        <dbReference type="Proteomes" id="UP001595868"/>
    </source>
</evidence>
<evidence type="ECO:0000313" key="3">
    <source>
        <dbReference type="EMBL" id="MFC4108952.1"/>
    </source>
</evidence>
<feature type="region of interest" description="Disordered" evidence="1">
    <location>
        <begin position="18"/>
        <end position="94"/>
    </location>
</feature>
<feature type="chain" id="PRO_5047539254" evidence="2">
    <location>
        <begin position="24"/>
        <end position="161"/>
    </location>
</feature>
<comment type="caution">
    <text evidence="3">The sequence shown here is derived from an EMBL/GenBank/DDBJ whole genome shotgun (WGS) entry which is preliminary data.</text>
</comment>
<sequence>MTVAGLAVALALPLGGCGARRHAADPAGGPTSPPSPAGTPTPADAPTGPPAGPATPDSSTPPADPGLSSTVLPTLRPPVKPPQEPTDQLRPNVIGGQLTRGGSGPCFGLVADDGVEYALYGRDVGTFAKGTRVLVTIAPLQLRIDCGSGRPVSIVRISEVR</sequence>
<organism evidence="3 4">
    <name type="scientific">Micromonospora zhanjiangensis</name>
    <dbReference type="NCBI Taxonomy" id="1522057"/>
    <lineage>
        <taxon>Bacteria</taxon>
        <taxon>Bacillati</taxon>
        <taxon>Actinomycetota</taxon>
        <taxon>Actinomycetes</taxon>
        <taxon>Micromonosporales</taxon>
        <taxon>Micromonosporaceae</taxon>
        <taxon>Micromonospora</taxon>
    </lineage>
</organism>
<feature type="compositionally biased region" description="Pro residues" evidence="1">
    <location>
        <begin position="75"/>
        <end position="84"/>
    </location>
</feature>
<protein>
    <submittedName>
        <fullName evidence="3">Uncharacterized protein</fullName>
    </submittedName>
</protein>
<evidence type="ECO:0000256" key="2">
    <source>
        <dbReference type="SAM" id="SignalP"/>
    </source>
</evidence>
<accession>A0ABV8KSS1</accession>
<evidence type="ECO:0000256" key="1">
    <source>
        <dbReference type="SAM" id="MobiDB-lite"/>
    </source>
</evidence>
<dbReference type="EMBL" id="JBHSBN010000019">
    <property type="protein sequence ID" value="MFC4108952.1"/>
    <property type="molecule type" value="Genomic_DNA"/>
</dbReference>
<name>A0ABV8KSS1_9ACTN</name>
<keyword evidence="4" id="KW-1185">Reference proteome</keyword>
<dbReference type="Proteomes" id="UP001595868">
    <property type="component" value="Unassembled WGS sequence"/>
</dbReference>
<gene>
    <name evidence="3" type="ORF">ACFOX0_23855</name>
</gene>
<proteinExistence type="predicted"/>